<evidence type="ECO:0000256" key="4">
    <source>
        <dbReference type="SAM" id="MobiDB-lite"/>
    </source>
</evidence>
<dbReference type="Proteomes" id="UP001500928">
    <property type="component" value="Unassembled WGS sequence"/>
</dbReference>
<dbReference type="InterPro" id="IPR000073">
    <property type="entry name" value="AB_hydrolase_1"/>
</dbReference>
<dbReference type="SUPFAM" id="SSF53474">
    <property type="entry name" value="alpha/beta-Hydrolases"/>
    <property type="match status" value="1"/>
</dbReference>
<dbReference type="GO" id="GO:0016787">
    <property type="term" value="F:hydrolase activity"/>
    <property type="evidence" value="ECO:0007669"/>
    <property type="project" value="UniProtKB-KW"/>
</dbReference>
<sequence>MPVTGRSRRAWQGDAVRATPRPRSVLIAAVAGLAALLLGACAQVVPGTAVPDPAGSAPPGLEAFYGQQLTWGPCAPLAATDEDRQIYADPALQCARMQVPLDYAAPHGRTAAIAVLRHAAPASPERIGSLVINPGGPGASGIQTAAYLSSSLASTDVGRRFDIVGFDPRGVGASEPAIRCLNGPERDADRRDDDTDPSPAGVASTEGEERQVVDLCAQRSGLDVLANVGTRDVAKDMDVLRAVLGDPRLTYLGYSYGTRIGSTYAEEFPRNVRAMILDGALDPDQDPTAELVDQGRGFQGAFDAFARNCTTRPNCPLGQDPAQTTRAYQDLTRPLIARPLPLPDGRVMSYGDAQQGTINALYVEAYWPRLTRALSDLRAGNGTGLMTLADEYYERNPDGSYASSQDAFEAIRCVDDPRITDPAQSLARAEAYNQAAPFLDSGRGVSGARDSCAFWPVPPTSQPHVPQVPGLAPPLVVSTTGDPATPYQAGVELARALNGSLLTKIGDEHTAVFQNSTCVDDIATRYLIDNTPAPPGATCPAT</sequence>
<keyword evidence="7" id="KW-1185">Reference proteome</keyword>
<organism evidence="6 7">
    <name type="scientific">Actinomycetospora chlora</name>
    <dbReference type="NCBI Taxonomy" id="663608"/>
    <lineage>
        <taxon>Bacteria</taxon>
        <taxon>Bacillati</taxon>
        <taxon>Actinomycetota</taxon>
        <taxon>Actinomycetes</taxon>
        <taxon>Pseudonocardiales</taxon>
        <taxon>Pseudonocardiaceae</taxon>
        <taxon>Actinomycetospora</taxon>
    </lineage>
</organism>
<evidence type="ECO:0000256" key="2">
    <source>
        <dbReference type="ARBA" id="ARBA00022729"/>
    </source>
</evidence>
<evidence type="ECO:0000313" key="6">
    <source>
        <dbReference type="EMBL" id="GAA4792028.1"/>
    </source>
</evidence>
<gene>
    <name evidence="6" type="ORF">GCM10023200_29150</name>
</gene>
<evidence type="ECO:0000256" key="3">
    <source>
        <dbReference type="ARBA" id="ARBA00022801"/>
    </source>
</evidence>
<evidence type="ECO:0000256" key="1">
    <source>
        <dbReference type="ARBA" id="ARBA00010088"/>
    </source>
</evidence>
<dbReference type="PANTHER" id="PTHR43248:SF29">
    <property type="entry name" value="TRIPEPTIDYL AMINOPEPTIDASE"/>
    <property type="match status" value="1"/>
</dbReference>
<name>A0ABP9B888_9PSEU</name>
<dbReference type="Pfam" id="PF00561">
    <property type="entry name" value="Abhydrolase_1"/>
    <property type="match status" value="1"/>
</dbReference>
<comment type="similarity">
    <text evidence="1">Belongs to the peptidase S33 family.</text>
</comment>
<dbReference type="InterPro" id="IPR029058">
    <property type="entry name" value="AB_hydrolase_fold"/>
</dbReference>
<reference evidence="7" key="1">
    <citation type="journal article" date="2019" name="Int. J. Syst. Evol. Microbiol.">
        <title>The Global Catalogue of Microorganisms (GCM) 10K type strain sequencing project: providing services to taxonomists for standard genome sequencing and annotation.</title>
        <authorList>
            <consortium name="The Broad Institute Genomics Platform"/>
            <consortium name="The Broad Institute Genome Sequencing Center for Infectious Disease"/>
            <person name="Wu L."/>
            <person name="Ma J."/>
        </authorList>
    </citation>
    <scope>NUCLEOTIDE SEQUENCE [LARGE SCALE GENOMIC DNA]</scope>
    <source>
        <strain evidence="7">JCM 17979</strain>
    </source>
</reference>
<evidence type="ECO:0000259" key="5">
    <source>
        <dbReference type="Pfam" id="PF00561"/>
    </source>
</evidence>
<feature type="compositionally biased region" description="Basic and acidic residues" evidence="4">
    <location>
        <begin position="184"/>
        <end position="193"/>
    </location>
</feature>
<accession>A0ABP9B888</accession>
<feature type="region of interest" description="Disordered" evidence="4">
    <location>
        <begin position="175"/>
        <end position="210"/>
    </location>
</feature>
<evidence type="ECO:0000313" key="7">
    <source>
        <dbReference type="Proteomes" id="UP001500928"/>
    </source>
</evidence>
<feature type="domain" description="AB hydrolase-1" evidence="5">
    <location>
        <begin position="130"/>
        <end position="513"/>
    </location>
</feature>
<proteinExistence type="inferred from homology"/>
<dbReference type="InterPro" id="IPR051601">
    <property type="entry name" value="Serine_prot/Carboxylest_S33"/>
</dbReference>
<keyword evidence="2" id="KW-0732">Signal</keyword>
<keyword evidence="3 6" id="KW-0378">Hydrolase</keyword>
<dbReference type="PANTHER" id="PTHR43248">
    <property type="entry name" value="2-SUCCINYL-6-HYDROXY-2,4-CYCLOHEXADIENE-1-CARBOXYLATE SYNTHASE"/>
    <property type="match status" value="1"/>
</dbReference>
<dbReference type="Gene3D" id="3.40.50.1820">
    <property type="entry name" value="alpha/beta hydrolase"/>
    <property type="match status" value="1"/>
</dbReference>
<comment type="caution">
    <text evidence="6">The sequence shown here is derived from an EMBL/GenBank/DDBJ whole genome shotgun (WGS) entry which is preliminary data.</text>
</comment>
<dbReference type="EMBL" id="BAABHO010000021">
    <property type="protein sequence ID" value="GAA4792028.1"/>
    <property type="molecule type" value="Genomic_DNA"/>
</dbReference>
<protein>
    <submittedName>
        <fullName evidence="6">Alpha/beta hydrolase</fullName>
    </submittedName>
</protein>